<organism evidence="4 5">
    <name type="scientific">Phlebotomus papatasi</name>
    <name type="common">Sandfly</name>
    <dbReference type="NCBI Taxonomy" id="29031"/>
    <lineage>
        <taxon>Eukaryota</taxon>
        <taxon>Metazoa</taxon>
        <taxon>Ecdysozoa</taxon>
        <taxon>Arthropoda</taxon>
        <taxon>Hexapoda</taxon>
        <taxon>Insecta</taxon>
        <taxon>Pterygota</taxon>
        <taxon>Neoptera</taxon>
        <taxon>Endopterygota</taxon>
        <taxon>Diptera</taxon>
        <taxon>Nematocera</taxon>
        <taxon>Psychodoidea</taxon>
        <taxon>Psychodidae</taxon>
        <taxon>Phlebotomus</taxon>
        <taxon>Phlebotomus</taxon>
    </lineage>
</organism>
<comment type="similarity">
    <text evidence="1">Belongs to the DNA2/NAM7 helicase family. SDE3 subfamily.</text>
</comment>
<dbReference type="EnsemblMetazoa" id="PPAI004459-RA">
    <property type="protein sequence ID" value="PPAI004459-PA"/>
    <property type="gene ID" value="PPAI004459"/>
</dbReference>
<evidence type="ECO:0000313" key="5">
    <source>
        <dbReference type="Proteomes" id="UP000092462"/>
    </source>
</evidence>
<evidence type="ECO:0000259" key="3">
    <source>
        <dbReference type="Pfam" id="PF21634"/>
    </source>
</evidence>
<dbReference type="Gene3D" id="2.40.30.270">
    <property type="match status" value="1"/>
</dbReference>
<evidence type="ECO:0000256" key="1">
    <source>
        <dbReference type="ARBA" id="ARBA00005601"/>
    </source>
</evidence>
<dbReference type="VEuPathDB" id="VectorBase:PPAPM1_010136"/>
<dbReference type="Pfam" id="PF13086">
    <property type="entry name" value="AAA_11"/>
    <property type="match status" value="1"/>
</dbReference>
<dbReference type="GO" id="GO:0005829">
    <property type="term" value="C:cytosol"/>
    <property type="evidence" value="ECO:0007669"/>
    <property type="project" value="TreeGrafter"/>
</dbReference>
<dbReference type="Pfam" id="PF21634">
    <property type="entry name" value="MOV-10_beta-barrel"/>
    <property type="match status" value="1"/>
</dbReference>
<dbReference type="Proteomes" id="UP000092462">
    <property type="component" value="Unassembled WGS sequence"/>
</dbReference>
<dbReference type="EMBL" id="AJVK01013086">
    <property type="status" value="NOT_ANNOTATED_CDS"/>
    <property type="molecule type" value="Genomic_DNA"/>
</dbReference>
<feature type="domain" description="DNA2/NAM7 helicase helicase" evidence="2">
    <location>
        <begin position="140"/>
        <end position="210"/>
    </location>
</feature>
<evidence type="ECO:0000259" key="2">
    <source>
        <dbReference type="Pfam" id="PF13086"/>
    </source>
</evidence>
<dbReference type="PANTHER" id="PTHR10887:SF419">
    <property type="entry name" value="RNA HELICASE MOV10L1"/>
    <property type="match status" value="1"/>
</dbReference>
<dbReference type="InterPro" id="IPR027417">
    <property type="entry name" value="P-loop_NTPase"/>
</dbReference>
<dbReference type="InterPro" id="IPR041677">
    <property type="entry name" value="DNA2/NAM7_AAA_11"/>
</dbReference>
<accession>A0A1B0GN95</accession>
<evidence type="ECO:0000313" key="4">
    <source>
        <dbReference type="EnsemblMetazoa" id="PPAI004459-PA"/>
    </source>
</evidence>
<dbReference type="GO" id="GO:0004386">
    <property type="term" value="F:helicase activity"/>
    <property type="evidence" value="ECO:0007669"/>
    <property type="project" value="InterPro"/>
</dbReference>
<feature type="domain" description="Helicase MOV-10-like beta-barrel" evidence="3">
    <location>
        <begin position="22"/>
        <end position="90"/>
    </location>
</feature>
<dbReference type="InterPro" id="IPR049080">
    <property type="entry name" value="MOV-10-like_beta-barrel"/>
</dbReference>
<proteinExistence type="inferred from homology"/>
<dbReference type="SUPFAM" id="SSF52540">
    <property type="entry name" value="P-loop containing nucleoside triphosphate hydrolases"/>
    <property type="match status" value="1"/>
</dbReference>
<dbReference type="InterPro" id="IPR045055">
    <property type="entry name" value="DNA2/NAM7-like"/>
</dbReference>
<dbReference type="AlphaFoldDB" id="A0A1B0GN95"/>
<name>A0A1B0GN95_PHLPP</name>
<dbReference type="GO" id="GO:0043186">
    <property type="term" value="C:P granule"/>
    <property type="evidence" value="ECO:0007669"/>
    <property type="project" value="TreeGrafter"/>
</dbReference>
<dbReference type="VEuPathDB" id="VectorBase:PPAI004459"/>
<sequence length="219" mass="24751">MEDCAATEQFASIDKLGKKLISQEKYYVLQIPNVPEQSPAIMEGGEVIVVPSNEVSKKMIGRVYQVRTNDIVLDMDGDILDRNTLYNIHFLPNRVTIQLEREALNYVSMNKISKFFFPKSLPTHPIDYRGFEWINESVKTNPEQQSAIIHIVEKASFPAPYILMGPPGTGKTTTIVEAVCQILKRDKDAKILIAASSNYACDVLALRLLKYLPNETVFR</sequence>
<keyword evidence="5" id="KW-1185">Reference proteome</keyword>
<dbReference type="Gene3D" id="3.40.50.300">
    <property type="entry name" value="P-loop containing nucleotide triphosphate hydrolases"/>
    <property type="match status" value="1"/>
</dbReference>
<reference evidence="4" key="1">
    <citation type="submission" date="2022-08" db="UniProtKB">
        <authorList>
            <consortium name="EnsemblMetazoa"/>
        </authorList>
    </citation>
    <scope>IDENTIFICATION</scope>
    <source>
        <strain evidence="4">Israel</strain>
    </source>
</reference>
<dbReference type="PANTHER" id="PTHR10887">
    <property type="entry name" value="DNA2/NAM7 HELICASE FAMILY"/>
    <property type="match status" value="1"/>
</dbReference>
<protein>
    <submittedName>
        <fullName evidence="4">Uncharacterized protein</fullName>
    </submittedName>
</protein>
<dbReference type="GO" id="GO:0035194">
    <property type="term" value="P:regulatory ncRNA-mediated post-transcriptional gene silencing"/>
    <property type="evidence" value="ECO:0007669"/>
    <property type="project" value="TreeGrafter"/>
</dbReference>